<dbReference type="AlphaFoldDB" id="A0ABC8RSK4"/>
<protein>
    <submittedName>
        <fullName evidence="1">Uncharacterized protein</fullName>
    </submittedName>
</protein>
<proteinExistence type="predicted"/>
<comment type="caution">
    <text evidence="1">The sequence shown here is derived from an EMBL/GenBank/DDBJ whole genome shotgun (WGS) entry which is preliminary data.</text>
</comment>
<reference evidence="1 2" key="1">
    <citation type="submission" date="2024-02" db="EMBL/GenBank/DDBJ databases">
        <authorList>
            <person name="Vignale AGUSTIN F."/>
            <person name="Sosa J E."/>
            <person name="Modenutti C."/>
        </authorList>
    </citation>
    <scope>NUCLEOTIDE SEQUENCE [LARGE SCALE GENOMIC DNA]</scope>
</reference>
<organism evidence="1 2">
    <name type="scientific">Ilex paraguariensis</name>
    <name type="common">yerba mate</name>
    <dbReference type="NCBI Taxonomy" id="185542"/>
    <lineage>
        <taxon>Eukaryota</taxon>
        <taxon>Viridiplantae</taxon>
        <taxon>Streptophyta</taxon>
        <taxon>Embryophyta</taxon>
        <taxon>Tracheophyta</taxon>
        <taxon>Spermatophyta</taxon>
        <taxon>Magnoliopsida</taxon>
        <taxon>eudicotyledons</taxon>
        <taxon>Gunneridae</taxon>
        <taxon>Pentapetalae</taxon>
        <taxon>asterids</taxon>
        <taxon>campanulids</taxon>
        <taxon>Aquifoliales</taxon>
        <taxon>Aquifoliaceae</taxon>
        <taxon>Ilex</taxon>
    </lineage>
</organism>
<dbReference type="EMBL" id="CAUOFW020001680">
    <property type="protein sequence ID" value="CAK9147437.1"/>
    <property type="molecule type" value="Genomic_DNA"/>
</dbReference>
<evidence type="ECO:0000313" key="1">
    <source>
        <dbReference type="EMBL" id="CAK9147437.1"/>
    </source>
</evidence>
<sequence>MEDQAILKISYRCTAFDCEFWICESEKRRCTSNLVEKGESISHGVFGRVYMGMNLDSGGYFPGRFLGVDSVEVDLSIQVVKVLGSSPVKSMSEALE</sequence>
<evidence type="ECO:0000313" key="2">
    <source>
        <dbReference type="Proteomes" id="UP001642360"/>
    </source>
</evidence>
<keyword evidence="2" id="KW-1185">Reference proteome</keyword>
<accession>A0ABC8RSK4</accession>
<gene>
    <name evidence="1" type="ORF">ILEXP_LOCUS15334</name>
</gene>
<name>A0ABC8RSK4_9AQUA</name>
<dbReference type="Proteomes" id="UP001642360">
    <property type="component" value="Unassembled WGS sequence"/>
</dbReference>